<dbReference type="Proteomes" id="UP000294321">
    <property type="component" value="Chromosome"/>
</dbReference>
<keyword evidence="7" id="KW-0408">Iron</keyword>
<dbReference type="InterPro" id="IPR033909">
    <property type="entry name" value="RNR_small"/>
</dbReference>
<evidence type="ECO:0000256" key="1">
    <source>
        <dbReference type="ARBA" id="ARBA00001962"/>
    </source>
</evidence>
<comment type="similarity">
    <text evidence="2">Belongs to the ribonucleoside diphosphate reductase small chain family.</text>
</comment>
<dbReference type="GO" id="GO:0005971">
    <property type="term" value="C:ribonucleoside-diphosphate reductase complex"/>
    <property type="evidence" value="ECO:0007669"/>
    <property type="project" value="InterPro"/>
</dbReference>
<evidence type="ECO:0000313" key="12">
    <source>
        <dbReference type="Proteomes" id="UP000294321"/>
    </source>
</evidence>
<keyword evidence="8" id="KW-0215">Deoxyribonucleotide synthesis</keyword>
<dbReference type="SUPFAM" id="SSF47240">
    <property type="entry name" value="Ferritin-like"/>
    <property type="match status" value="1"/>
</dbReference>
<evidence type="ECO:0000256" key="3">
    <source>
        <dbReference type="ARBA" id="ARBA00011209"/>
    </source>
</evidence>
<dbReference type="EMBL" id="CP034726">
    <property type="protein sequence ID" value="QBP18840.1"/>
    <property type="molecule type" value="Genomic_DNA"/>
</dbReference>
<accession>A0A4P6ZNU5</accession>
<dbReference type="CDD" id="cd01049">
    <property type="entry name" value="RNRR2"/>
    <property type="match status" value="1"/>
</dbReference>
<dbReference type="EC" id="1.17.4.1" evidence="4"/>
<dbReference type="InterPro" id="IPR026494">
    <property type="entry name" value="RNR_NrdF-like"/>
</dbReference>
<dbReference type="NCBIfam" id="TIGR04171">
    <property type="entry name" value="RNR_1b_NrdF"/>
    <property type="match status" value="1"/>
</dbReference>
<reference evidence="12" key="1">
    <citation type="submission" date="2018-12" db="EMBL/GenBank/DDBJ databases">
        <title>A new species of lactobacillus.</title>
        <authorList>
            <person name="Jian Y."/>
            <person name="Xin L."/>
            <person name="Hong Z.J."/>
            <person name="Ming L.Z."/>
            <person name="Hong X.Z."/>
        </authorList>
    </citation>
    <scope>NUCLEOTIDE SEQUENCE [LARGE SCALE GENOMIC DNA]</scope>
    <source>
        <strain evidence="12">HSLZ-75</strain>
    </source>
</reference>
<dbReference type="AlphaFoldDB" id="A0A4P6ZNU5"/>
<evidence type="ECO:0000256" key="5">
    <source>
        <dbReference type="ARBA" id="ARBA00022723"/>
    </source>
</evidence>
<evidence type="ECO:0000256" key="4">
    <source>
        <dbReference type="ARBA" id="ARBA00012274"/>
    </source>
</evidence>
<proteinExistence type="inferred from homology"/>
<name>A0A4P6ZNU5_9LACO</name>
<dbReference type="InterPro" id="IPR009078">
    <property type="entry name" value="Ferritin-like_SF"/>
</dbReference>
<dbReference type="PANTHER" id="PTHR23409:SF18">
    <property type="entry name" value="RIBONUCLEOSIDE-DIPHOSPHATE REDUCTASE SUBUNIT M2"/>
    <property type="match status" value="1"/>
</dbReference>
<dbReference type="InterPro" id="IPR000358">
    <property type="entry name" value="RNR_small_fam"/>
</dbReference>
<gene>
    <name evidence="11" type="primary">nrdF</name>
    <name evidence="11" type="ORF">ELX58_06975</name>
</gene>
<sequence length="370" mass="43228">MNNYKAINWNDISDEIDKATWEKLTEQFWLDTRIPLSNDLKDWRSLDDDHRWVVSHVFGGLTLLDTLQSQDGMAALRKDVRTQQETAVLNNIQFMESVHAKSYSSIFSTLNTPDEIAEIFNWSDTEEFLQNKAKRIYELYHDDEDPLKKKISSVFLETFLFYSGFFTPLWYLGHNKLPNVAEIIKLILRDESVHGTYIGYKFQIGFNQLDKPEQQRIKDWMYDFLYALYENEVKYTHLLYDQVGWTGKVLTFIRYNANKALMNLGQDPLFPDTAKDVDPIVMNGISTTTANHDFFSQVGNGYRLGQVEAMNNSDYDIGRPKKDLGKFFYPNDKNTGNDLKVSKKDLFKDPQKTREAKRAKEQAKKNHKNN</sequence>
<dbReference type="OrthoDB" id="9766544at2"/>
<evidence type="ECO:0000256" key="9">
    <source>
        <dbReference type="ARBA" id="ARBA00047754"/>
    </source>
</evidence>
<comment type="cofactor">
    <cofactor evidence="1">
        <name>Fe cation</name>
        <dbReference type="ChEBI" id="CHEBI:24875"/>
    </cofactor>
</comment>
<evidence type="ECO:0000256" key="8">
    <source>
        <dbReference type="ARBA" id="ARBA00023116"/>
    </source>
</evidence>
<dbReference type="GO" id="GO:0004748">
    <property type="term" value="F:ribonucleoside-diphosphate reductase activity, thioredoxin disulfide as acceptor"/>
    <property type="evidence" value="ECO:0007669"/>
    <property type="project" value="UniProtKB-EC"/>
</dbReference>
<dbReference type="RefSeq" id="WP_133442398.1">
    <property type="nucleotide sequence ID" value="NZ_CP034726.1"/>
</dbReference>
<evidence type="ECO:0000256" key="10">
    <source>
        <dbReference type="SAM" id="MobiDB-lite"/>
    </source>
</evidence>
<evidence type="ECO:0000256" key="2">
    <source>
        <dbReference type="ARBA" id="ARBA00009303"/>
    </source>
</evidence>
<evidence type="ECO:0000313" key="11">
    <source>
        <dbReference type="EMBL" id="QBP18840.1"/>
    </source>
</evidence>
<comment type="catalytic activity">
    <reaction evidence="9">
        <text>a 2'-deoxyribonucleoside 5'-diphosphate + [thioredoxin]-disulfide + H2O = a ribonucleoside 5'-diphosphate + [thioredoxin]-dithiol</text>
        <dbReference type="Rhea" id="RHEA:23252"/>
        <dbReference type="Rhea" id="RHEA-COMP:10698"/>
        <dbReference type="Rhea" id="RHEA-COMP:10700"/>
        <dbReference type="ChEBI" id="CHEBI:15377"/>
        <dbReference type="ChEBI" id="CHEBI:29950"/>
        <dbReference type="ChEBI" id="CHEBI:50058"/>
        <dbReference type="ChEBI" id="CHEBI:57930"/>
        <dbReference type="ChEBI" id="CHEBI:73316"/>
        <dbReference type="EC" id="1.17.4.1"/>
    </reaction>
</comment>
<keyword evidence="6 11" id="KW-0560">Oxidoreductase</keyword>
<dbReference type="GO" id="GO:0046872">
    <property type="term" value="F:metal ion binding"/>
    <property type="evidence" value="ECO:0007669"/>
    <property type="project" value="UniProtKB-KW"/>
</dbReference>
<dbReference type="Pfam" id="PF00268">
    <property type="entry name" value="Ribonuc_red_sm"/>
    <property type="match status" value="1"/>
</dbReference>
<dbReference type="GO" id="GO:0009263">
    <property type="term" value="P:deoxyribonucleotide biosynthetic process"/>
    <property type="evidence" value="ECO:0007669"/>
    <property type="project" value="UniProtKB-KW"/>
</dbReference>
<comment type="subunit">
    <text evidence="3">Tetramer of two alpha and two beta subunits.</text>
</comment>
<dbReference type="NCBIfam" id="NF007183">
    <property type="entry name" value="PRK09614.1-2"/>
    <property type="match status" value="1"/>
</dbReference>
<dbReference type="NCBIfam" id="NF007185">
    <property type="entry name" value="PRK09614.1-4"/>
    <property type="match status" value="1"/>
</dbReference>
<feature type="region of interest" description="Disordered" evidence="10">
    <location>
        <begin position="328"/>
        <end position="370"/>
    </location>
</feature>
<keyword evidence="12" id="KW-1185">Reference proteome</keyword>
<dbReference type="UniPathway" id="UPA00326"/>
<keyword evidence="5" id="KW-0479">Metal-binding</keyword>
<evidence type="ECO:0000256" key="7">
    <source>
        <dbReference type="ARBA" id="ARBA00023004"/>
    </source>
</evidence>
<feature type="compositionally biased region" description="Basic and acidic residues" evidence="10">
    <location>
        <begin position="340"/>
        <end position="364"/>
    </location>
</feature>
<protein>
    <recommendedName>
        <fullName evidence="4">ribonucleoside-diphosphate reductase</fullName>
        <ecNumber evidence="4">1.17.4.1</ecNumber>
    </recommendedName>
</protein>
<evidence type="ECO:0000256" key="6">
    <source>
        <dbReference type="ARBA" id="ARBA00023002"/>
    </source>
</evidence>
<dbReference type="PANTHER" id="PTHR23409">
    <property type="entry name" value="RIBONUCLEOSIDE-DIPHOSPHATE REDUCTASE SMALL CHAIN"/>
    <property type="match status" value="1"/>
</dbReference>
<organism evidence="11 12">
    <name type="scientific">Acetilactobacillus jinshanensis</name>
    <dbReference type="NCBI Taxonomy" id="1720083"/>
    <lineage>
        <taxon>Bacteria</taxon>
        <taxon>Bacillati</taxon>
        <taxon>Bacillota</taxon>
        <taxon>Bacilli</taxon>
        <taxon>Lactobacillales</taxon>
        <taxon>Lactobacillaceae</taxon>
        <taxon>Acetilactobacillus</taxon>
    </lineage>
</organism>
<dbReference type="Gene3D" id="1.10.620.20">
    <property type="entry name" value="Ribonucleotide Reductase, subunit A"/>
    <property type="match status" value="1"/>
</dbReference>
<dbReference type="KEGG" id="lji:ELX58_06975"/>
<dbReference type="InterPro" id="IPR012348">
    <property type="entry name" value="RNR-like"/>
</dbReference>